<dbReference type="AlphaFoldDB" id="A0A1F8GTC2"/>
<dbReference type="Proteomes" id="UP000179047">
    <property type="component" value="Unassembled WGS sequence"/>
</dbReference>
<keyword evidence="1" id="KW-0472">Membrane</keyword>
<keyword evidence="1" id="KW-0812">Transmembrane</keyword>
<organism evidence="2 3">
    <name type="scientific">Candidatus Yanofskybacteria bacterium RIFCSPLOWO2_01_FULL_49_25</name>
    <dbReference type="NCBI Taxonomy" id="1802701"/>
    <lineage>
        <taxon>Bacteria</taxon>
        <taxon>Candidatus Yanofskyibacteriota</taxon>
    </lineage>
</organism>
<dbReference type="STRING" id="1802701.A3A33_04605"/>
<comment type="caution">
    <text evidence="2">The sequence shown here is derived from an EMBL/GenBank/DDBJ whole genome shotgun (WGS) entry which is preliminary data.</text>
</comment>
<reference evidence="2 3" key="1">
    <citation type="journal article" date="2016" name="Nat. Commun.">
        <title>Thousands of microbial genomes shed light on interconnected biogeochemical processes in an aquifer system.</title>
        <authorList>
            <person name="Anantharaman K."/>
            <person name="Brown C.T."/>
            <person name="Hug L.A."/>
            <person name="Sharon I."/>
            <person name="Castelle C.J."/>
            <person name="Probst A.J."/>
            <person name="Thomas B.C."/>
            <person name="Singh A."/>
            <person name="Wilkins M.J."/>
            <person name="Karaoz U."/>
            <person name="Brodie E.L."/>
            <person name="Williams K.H."/>
            <person name="Hubbard S.S."/>
            <person name="Banfield J.F."/>
        </authorList>
    </citation>
    <scope>NUCLEOTIDE SEQUENCE [LARGE SCALE GENOMIC DNA]</scope>
</reference>
<gene>
    <name evidence="2" type="ORF">A3A33_04605</name>
</gene>
<sequence length="165" mass="18371">MSDSKTGPIFDKEPGWGHSVSKWLNRYLITHIAPILIGALIIGLYVRYLPARKSPADPTVSTSPSPTDQQTAWTSDAIRRGDSYTSIARAIVNRVLMIEQTGTITRGARLYAETKLVQDIKAQPLVVGGTLSYSQPAVFDYLYGFDKLSPAQKAKWESYARYIKF</sequence>
<keyword evidence="1" id="KW-1133">Transmembrane helix</keyword>
<feature type="transmembrane region" description="Helical" evidence="1">
    <location>
        <begin position="27"/>
        <end position="46"/>
    </location>
</feature>
<protein>
    <submittedName>
        <fullName evidence="2">Uncharacterized protein</fullName>
    </submittedName>
</protein>
<evidence type="ECO:0000313" key="2">
    <source>
        <dbReference type="EMBL" id="OGN27888.1"/>
    </source>
</evidence>
<proteinExistence type="predicted"/>
<name>A0A1F8GTC2_9BACT</name>
<evidence type="ECO:0000313" key="3">
    <source>
        <dbReference type="Proteomes" id="UP000179047"/>
    </source>
</evidence>
<accession>A0A1F8GTC2</accession>
<dbReference type="EMBL" id="MGKP01000026">
    <property type="protein sequence ID" value="OGN27888.1"/>
    <property type="molecule type" value="Genomic_DNA"/>
</dbReference>
<evidence type="ECO:0000256" key="1">
    <source>
        <dbReference type="SAM" id="Phobius"/>
    </source>
</evidence>